<dbReference type="SUPFAM" id="SSF101756">
    <property type="entry name" value="Hypothetical protein YgiW"/>
    <property type="match status" value="1"/>
</dbReference>
<keyword evidence="1 2" id="KW-0732">Signal</keyword>
<dbReference type="EMBL" id="PIQH01000003">
    <property type="protein sequence ID" value="RUO80733.1"/>
    <property type="molecule type" value="Genomic_DNA"/>
</dbReference>
<evidence type="ECO:0000256" key="1">
    <source>
        <dbReference type="ARBA" id="ARBA00022729"/>
    </source>
</evidence>
<feature type="signal peptide" evidence="2">
    <location>
        <begin position="1"/>
        <end position="19"/>
    </location>
</feature>
<sequence length="212" mass="22898">MLRKILAVSLMSFAATAAAKDYETMKDQTWVSLTGEVATTSDSSFVLDYGKGYITVEMDDWQWYDDEGEALLTGYDVTVYGEVDNDLAEEAKIEASSVYVKNLDSYFYASAADEESGEANVSFDVIAMDSTAPIDVNGTVTKVNDVADEVVIGSGKSKVVVDVSMLPTNPLDSIGFQKVTVGDYVSVSGQFTDDLTGGMQLQAERLTTAEIF</sequence>
<dbReference type="Proteomes" id="UP000287996">
    <property type="component" value="Unassembled WGS sequence"/>
</dbReference>
<protein>
    <recommendedName>
        <fullName evidence="5">DUF5666 domain-containing protein</fullName>
    </recommendedName>
</protein>
<dbReference type="InterPro" id="IPR005220">
    <property type="entry name" value="CarO-like"/>
</dbReference>
<comment type="caution">
    <text evidence="3">The sequence shown here is derived from an EMBL/GenBank/DDBJ whole genome shotgun (WGS) entry which is preliminary data.</text>
</comment>
<evidence type="ECO:0000313" key="4">
    <source>
        <dbReference type="Proteomes" id="UP000287996"/>
    </source>
</evidence>
<evidence type="ECO:0000313" key="3">
    <source>
        <dbReference type="EMBL" id="RUO80733.1"/>
    </source>
</evidence>
<gene>
    <name evidence="3" type="ORF">CWI84_03880</name>
</gene>
<evidence type="ECO:0000256" key="2">
    <source>
        <dbReference type="SAM" id="SignalP"/>
    </source>
</evidence>
<dbReference type="Gene3D" id="2.40.50.200">
    <property type="entry name" value="Bacterial OB-fold"/>
    <property type="match status" value="1"/>
</dbReference>
<feature type="chain" id="PRO_5019227110" description="DUF5666 domain-containing protein" evidence="2">
    <location>
        <begin position="20"/>
        <end position="212"/>
    </location>
</feature>
<evidence type="ECO:0008006" key="5">
    <source>
        <dbReference type="Google" id="ProtNLM"/>
    </source>
</evidence>
<keyword evidence="4" id="KW-1185">Reference proteome</keyword>
<dbReference type="OrthoDB" id="8482074at2"/>
<accession>A0A432ZS85</accession>
<reference evidence="3 4" key="1">
    <citation type="journal article" date="2011" name="Front. Microbiol.">
        <title>Genomic signatures of strain selection and enhancement in Bacillus atrophaeus var. globigii, a historical biowarfare simulant.</title>
        <authorList>
            <person name="Gibbons H.S."/>
            <person name="Broomall S.M."/>
            <person name="McNew L.A."/>
            <person name="Daligault H."/>
            <person name="Chapman C."/>
            <person name="Bruce D."/>
            <person name="Karavis M."/>
            <person name="Krepps M."/>
            <person name="McGregor P.A."/>
            <person name="Hong C."/>
            <person name="Park K.H."/>
            <person name="Akmal A."/>
            <person name="Feldman A."/>
            <person name="Lin J.S."/>
            <person name="Chang W.E."/>
            <person name="Higgs B.W."/>
            <person name="Demirev P."/>
            <person name="Lindquist J."/>
            <person name="Liem A."/>
            <person name="Fochler E."/>
            <person name="Read T.D."/>
            <person name="Tapia R."/>
            <person name="Johnson S."/>
            <person name="Bishop-Lilly K.A."/>
            <person name="Detter C."/>
            <person name="Han C."/>
            <person name="Sozhamannan S."/>
            <person name="Rosenzweig C.N."/>
            <person name="Skowronski E.W."/>
        </authorList>
    </citation>
    <scope>NUCLEOTIDE SEQUENCE [LARGE SCALE GENOMIC DNA]</scope>
    <source>
        <strain evidence="3 4">CC-PW-9</strain>
    </source>
</reference>
<dbReference type="NCBIfam" id="NF033674">
    <property type="entry name" value="stress_OB_fold"/>
    <property type="match status" value="1"/>
</dbReference>
<dbReference type="InterPro" id="IPR036700">
    <property type="entry name" value="BOBF_sf"/>
</dbReference>
<dbReference type="AlphaFoldDB" id="A0A432ZS85"/>
<dbReference type="RefSeq" id="WP_126841265.1">
    <property type="nucleotide sequence ID" value="NZ_PIQH01000003.1"/>
</dbReference>
<organism evidence="3 4">
    <name type="scientific">Idiomarina tyrosinivorans</name>
    <dbReference type="NCBI Taxonomy" id="1445662"/>
    <lineage>
        <taxon>Bacteria</taxon>
        <taxon>Pseudomonadati</taxon>
        <taxon>Pseudomonadota</taxon>
        <taxon>Gammaproteobacteria</taxon>
        <taxon>Alteromonadales</taxon>
        <taxon>Idiomarinaceae</taxon>
        <taxon>Idiomarina</taxon>
    </lineage>
</organism>
<name>A0A432ZS85_9GAMM</name>
<proteinExistence type="predicted"/>